<keyword evidence="2" id="KW-1185">Reference proteome</keyword>
<proteinExistence type="predicted"/>
<accession>A0A6C2YK27</accession>
<dbReference type="Proteomes" id="UP000464378">
    <property type="component" value="Chromosome"/>
</dbReference>
<organism evidence="1">
    <name type="scientific">Tuwongella immobilis</name>
    <dbReference type="NCBI Taxonomy" id="692036"/>
    <lineage>
        <taxon>Bacteria</taxon>
        <taxon>Pseudomonadati</taxon>
        <taxon>Planctomycetota</taxon>
        <taxon>Planctomycetia</taxon>
        <taxon>Gemmatales</taxon>
        <taxon>Gemmataceae</taxon>
        <taxon>Tuwongella</taxon>
    </lineage>
</organism>
<reference evidence="1" key="1">
    <citation type="submission" date="2019-04" db="EMBL/GenBank/DDBJ databases">
        <authorList>
            <consortium name="Science for Life Laboratories"/>
        </authorList>
    </citation>
    <scope>NUCLEOTIDE SEQUENCE</scope>
    <source>
        <strain evidence="1">MBLW1</strain>
    </source>
</reference>
<evidence type="ECO:0000313" key="1">
    <source>
        <dbReference type="EMBL" id="VIP01651.1"/>
    </source>
</evidence>
<dbReference type="AlphaFoldDB" id="A0A6C2YK27"/>
<gene>
    <name evidence="1" type="ORF">GMBLW1_23090</name>
</gene>
<protein>
    <submittedName>
        <fullName evidence="1">Uncharacterized protein</fullName>
    </submittedName>
</protein>
<dbReference type="EMBL" id="LR586016">
    <property type="protein sequence ID" value="VIP01651.1"/>
    <property type="molecule type" value="Genomic_DNA"/>
</dbReference>
<dbReference type="InParanoid" id="A0A6C2YK27"/>
<name>A0A6C2YK27_9BACT</name>
<sequence length="202" mass="22108">MHTLFRLGVEHLWLTLPADAPFLVVRRRPTPGATQARRSAFFDPLQFYLQWPICSNNSPVPEPSGCSGFGAPLANHTLAPSRSCFFQSWIMGGWTPNCPASSLTVLSPLSAAKATFALNSAECRCRFFAIDSHFSVTGFYSLAGGPISGVHYKLPEYDDRFVGKIIFMIAHPAAGKMPLFIVFEQGIEQLNFGGAIAIFAFD</sequence>
<evidence type="ECO:0000313" key="2">
    <source>
        <dbReference type="Proteomes" id="UP000464378"/>
    </source>
</evidence>
<dbReference type="EMBL" id="LR593887">
    <property type="protein sequence ID" value="VTR99041.1"/>
    <property type="molecule type" value="Genomic_DNA"/>
</dbReference>
<dbReference type="KEGG" id="tim:GMBLW1_23090"/>